<protein>
    <submittedName>
        <fullName evidence="7">Zinc finger, GRF-type</fullName>
    </submittedName>
</protein>
<organism evidence="7 9">
    <name type="scientific">Artemisia annua</name>
    <name type="common">Sweet wormwood</name>
    <dbReference type="NCBI Taxonomy" id="35608"/>
    <lineage>
        <taxon>Eukaryota</taxon>
        <taxon>Viridiplantae</taxon>
        <taxon>Streptophyta</taxon>
        <taxon>Embryophyta</taxon>
        <taxon>Tracheophyta</taxon>
        <taxon>Spermatophyta</taxon>
        <taxon>Magnoliopsida</taxon>
        <taxon>eudicotyledons</taxon>
        <taxon>Gunneridae</taxon>
        <taxon>Pentapetalae</taxon>
        <taxon>asterids</taxon>
        <taxon>campanulids</taxon>
        <taxon>Asterales</taxon>
        <taxon>Asteraceae</taxon>
        <taxon>Asteroideae</taxon>
        <taxon>Anthemideae</taxon>
        <taxon>Artemisiinae</taxon>
        <taxon>Artemisia</taxon>
    </lineage>
</organism>
<evidence type="ECO:0000256" key="4">
    <source>
        <dbReference type="PROSITE-ProRule" id="PRU01343"/>
    </source>
</evidence>
<dbReference type="PANTHER" id="PTHR33248">
    <property type="entry name" value="ZINC ION-BINDING PROTEIN"/>
    <property type="match status" value="1"/>
</dbReference>
<keyword evidence="5" id="KW-0812">Transmembrane</keyword>
<name>A0A2U1KLF4_ARTAN</name>
<dbReference type="Pfam" id="PF06839">
    <property type="entry name" value="Zn_ribbon_GRF"/>
    <property type="match status" value="1"/>
</dbReference>
<keyword evidence="1" id="KW-0479">Metal-binding</keyword>
<dbReference type="Proteomes" id="UP000245207">
    <property type="component" value="Unassembled WGS sequence"/>
</dbReference>
<comment type="caution">
    <text evidence="7">The sequence shown here is derived from an EMBL/GenBank/DDBJ whole genome shotgun (WGS) entry which is preliminary data.</text>
</comment>
<dbReference type="PROSITE" id="PS51999">
    <property type="entry name" value="ZF_GRF"/>
    <property type="match status" value="1"/>
</dbReference>
<gene>
    <name evidence="8" type="ORF">CTI12_AA000700</name>
    <name evidence="7" type="ORF">CTI12_AA588840</name>
</gene>
<proteinExistence type="predicted"/>
<reference evidence="7 9" key="1">
    <citation type="journal article" date="2018" name="Mol. Plant">
        <title>The genome of Artemisia annua provides insight into the evolution of Asteraceae family and artemisinin biosynthesis.</title>
        <authorList>
            <person name="Shen Q."/>
            <person name="Zhang L."/>
            <person name="Liao Z."/>
            <person name="Wang S."/>
            <person name="Yan T."/>
            <person name="Shi P."/>
            <person name="Liu M."/>
            <person name="Fu X."/>
            <person name="Pan Q."/>
            <person name="Wang Y."/>
            <person name="Lv Z."/>
            <person name="Lu X."/>
            <person name="Zhang F."/>
            <person name="Jiang W."/>
            <person name="Ma Y."/>
            <person name="Chen M."/>
            <person name="Hao X."/>
            <person name="Li L."/>
            <person name="Tang Y."/>
            <person name="Lv G."/>
            <person name="Zhou Y."/>
            <person name="Sun X."/>
            <person name="Brodelius P.E."/>
            <person name="Rose J.K.C."/>
            <person name="Tang K."/>
        </authorList>
    </citation>
    <scope>NUCLEOTIDE SEQUENCE [LARGE SCALE GENOMIC DNA]</scope>
    <source>
        <strain evidence="9">cv. Huhao1</strain>
        <tissue evidence="7">Leaf</tissue>
    </source>
</reference>
<keyword evidence="2 4" id="KW-0863">Zinc-finger</keyword>
<feature type="transmembrane region" description="Helical" evidence="5">
    <location>
        <begin position="77"/>
        <end position="94"/>
    </location>
</feature>
<keyword evidence="5" id="KW-1133">Transmembrane helix</keyword>
<dbReference type="EMBL" id="PKPP01000001">
    <property type="protein sequence ID" value="PWA99943.1"/>
    <property type="molecule type" value="Genomic_DNA"/>
</dbReference>
<evidence type="ECO:0000256" key="2">
    <source>
        <dbReference type="ARBA" id="ARBA00022771"/>
    </source>
</evidence>
<evidence type="ECO:0000313" key="9">
    <source>
        <dbReference type="Proteomes" id="UP000245207"/>
    </source>
</evidence>
<evidence type="ECO:0000313" key="7">
    <source>
        <dbReference type="EMBL" id="PWA37589.1"/>
    </source>
</evidence>
<evidence type="ECO:0000313" key="8">
    <source>
        <dbReference type="EMBL" id="PWA99943.1"/>
    </source>
</evidence>
<sequence length="95" mass="10955">MVNCNCQPPRQAVIRTSWTQRNPGRRFYCCSQIVTDCGYFDWLDPPMCARSVQIIPGLLASRNVLEESLRTMAAANGRLKMCLVLSWVFFIFFLM</sequence>
<dbReference type="AlphaFoldDB" id="A0A2U1KLF4"/>
<keyword evidence="9" id="KW-1185">Reference proteome</keyword>
<evidence type="ECO:0000259" key="6">
    <source>
        <dbReference type="PROSITE" id="PS51999"/>
    </source>
</evidence>
<accession>A0A2U1KLF4</accession>
<evidence type="ECO:0000256" key="3">
    <source>
        <dbReference type="ARBA" id="ARBA00022833"/>
    </source>
</evidence>
<feature type="domain" description="GRF-type" evidence="6">
    <location>
        <begin position="4"/>
        <end position="46"/>
    </location>
</feature>
<evidence type="ECO:0000256" key="5">
    <source>
        <dbReference type="SAM" id="Phobius"/>
    </source>
</evidence>
<keyword evidence="5" id="KW-0472">Membrane</keyword>
<evidence type="ECO:0000256" key="1">
    <source>
        <dbReference type="ARBA" id="ARBA00022723"/>
    </source>
</evidence>
<dbReference type="OrthoDB" id="1138703at2759"/>
<keyword evidence="3" id="KW-0862">Zinc</keyword>
<dbReference type="EMBL" id="PKPP01016563">
    <property type="protein sequence ID" value="PWA37589.1"/>
    <property type="molecule type" value="Genomic_DNA"/>
</dbReference>
<dbReference type="InterPro" id="IPR010666">
    <property type="entry name" value="Znf_GRF"/>
</dbReference>
<dbReference type="GO" id="GO:0008270">
    <property type="term" value="F:zinc ion binding"/>
    <property type="evidence" value="ECO:0007669"/>
    <property type="project" value="UniProtKB-KW"/>
</dbReference>